<dbReference type="EMBL" id="JAVRQU010000014">
    <property type="protein sequence ID" value="KAK5695348.1"/>
    <property type="molecule type" value="Genomic_DNA"/>
</dbReference>
<accession>A0AAN7VPQ3</accession>
<gene>
    <name evidence="1" type="ORF">LTR97_008854</name>
</gene>
<protein>
    <recommendedName>
        <fullName evidence="3">F-box domain-containing protein</fullName>
    </recommendedName>
</protein>
<evidence type="ECO:0008006" key="3">
    <source>
        <dbReference type="Google" id="ProtNLM"/>
    </source>
</evidence>
<reference evidence="1" key="1">
    <citation type="submission" date="2023-08" db="EMBL/GenBank/DDBJ databases">
        <title>Black Yeasts Isolated from many extreme environments.</title>
        <authorList>
            <person name="Coleine C."/>
            <person name="Stajich J.E."/>
            <person name="Selbmann L."/>
        </authorList>
    </citation>
    <scope>NUCLEOTIDE SEQUENCE</scope>
    <source>
        <strain evidence="1">CCFEE 5810</strain>
    </source>
</reference>
<dbReference type="Proteomes" id="UP001310594">
    <property type="component" value="Unassembled WGS sequence"/>
</dbReference>
<proteinExistence type="predicted"/>
<organism evidence="1 2">
    <name type="scientific">Elasticomyces elasticus</name>
    <dbReference type="NCBI Taxonomy" id="574655"/>
    <lineage>
        <taxon>Eukaryota</taxon>
        <taxon>Fungi</taxon>
        <taxon>Dikarya</taxon>
        <taxon>Ascomycota</taxon>
        <taxon>Pezizomycotina</taxon>
        <taxon>Dothideomycetes</taxon>
        <taxon>Dothideomycetidae</taxon>
        <taxon>Mycosphaerellales</taxon>
        <taxon>Teratosphaeriaceae</taxon>
        <taxon>Elasticomyces</taxon>
    </lineage>
</organism>
<dbReference type="AlphaFoldDB" id="A0AAN7VPQ3"/>
<name>A0AAN7VPQ3_9PEZI</name>
<comment type="caution">
    <text evidence="1">The sequence shown here is derived from an EMBL/GenBank/DDBJ whole genome shotgun (WGS) entry which is preliminary data.</text>
</comment>
<evidence type="ECO:0000313" key="2">
    <source>
        <dbReference type="Proteomes" id="UP001310594"/>
    </source>
</evidence>
<sequence length="223" mass="25771">MTSAVSVSAVADAAHALQELSITTPDHTREVTDTAVHRVFRIPELFDLILFRLGSKQHFLRRRVNRMWRDYISTSTILKREIFLLSGPATSHFAKVKLNPWLGSREYFYLDNVRRSSLLPDTSWRNPESLLSKTLLVRPVRKDARLSILLRIEDFMNYHAPQRLLRVQIEPESTLEDVEKAIEAAAMDKTREQVTSFSVFSTRVYADGVWRGDDLIAYEVVQH</sequence>
<evidence type="ECO:0000313" key="1">
    <source>
        <dbReference type="EMBL" id="KAK5695348.1"/>
    </source>
</evidence>